<sequence>MSNQTGPEQAALAKYVPDSWGELKQPLDIWKQGDLLGPIPWGWVAPSGIDPVTNLEVDAEEAFTLTLATDDTTVIVTSQTCDVLATGPGARHPFVQVSPAVEATGMDPSKLVAVRRWETVDLVLLDPPDDKEGVWIADLRVSVPVSKAVLSQFAPRPGFRTEQGFLDFAAHLAAKVERPALHDFVTVQARKIIQDAIGEAGTEDTDWWTEVDEVRVRCTPTRLTPKELEFLVIARGDRLSSRSRNEWRRTIGRVKKAGKPHGIEVMHPIHFQRRTLLAQDYRSSSAVDIKGLRRVPDIH</sequence>
<comment type="caution">
    <text evidence="1">The sequence shown here is derived from an EMBL/GenBank/DDBJ whole genome shotgun (WGS) entry which is preliminary data.</text>
</comment>
<accession>A0ABW4V803</accession>
<evidence type="ECO:0000313" key="2">
    <source>
        <dbReference type="Proteomes" id="UP001597338"/>
    </source>
</evidence>
<dbReference type="RefSeq" id="WP_377197638.1">
    <property type="nucleotide sequence ID" value="NZ_JBHUHF010000001.1"/>
</dbReference>
<dbReference type="EMBL" id="JBHUHF010000001">
    <property type="protein sequence ID" value="MFD2025763.1"/>
    <property type="molecule type" value="Genomic_DNA"/>
</dbReference>
<gene>
    <name evidence="1" type="ORF">ACFSL2_09595</name>
</gene>
<dbReference type="Proteomes" id="UP001597338">
    <property type="component" value="Unassembled WGS sequence"/>
</dbReference>
<keyword evidence="2" id="KW-1185">Reference proteome</keyword>
<reference evidence="2" key="1">
    <citation type="journal article" date="2019" name="Int. J. Syst. Evol. Microbiol.">
        <title>The Global Catalogue of Microorganisms (GCM) 10K type strain sequencing project: providing services to taxonomists for standard genome sequencing and annotation.</title>
        <authorList>
            <consortium name="The Broad Institute Genomics Platform"/>
            <consortium name="The Broad Institute Genome Sequencing Center for Infectious Disease"/>
            <person name="Wu L."/>
            <person name="Ma J."/>
        </authorList>
    </citation>
    <scope>NUCLEOTIDE SEQUENCE [LARGE SCALE GENOMIC DNA]</scope>
    <source>
        <strain evidence="2">CCM 7043</strain>
    </source>
</reference>
<evidence type="ECO:0000313" key="1">
    <source>
        <dbReference type="EMBL" id="MFD2025763.1"/>
    </source>
</evidence>
<proteinExistence type="predicted"/>
<organism evidence="1 2">
    <name type="scientific">Promicromonospora aerolata</name>
    <dbReference type="NCBI Taxonomy" id="195749"/>
    <lineage>
        <taxon>Bacteria</taxon>
        <taxon>Bacillati</taxon>
        <taxon>Actinomycetota</taxon>
        <taxon>Actinomycetes</taxon>
        <taxon>Micrococcales</taxon>
        <taxon>Promicromonosporaceae</taxon>
        <taxon>Promicromonospora</taxon>
    </lineage>
</organism>
<protein>
    <submittedName>
        <fullName evidence="1">Uncharacterized protein</fullName>
    </submittedName>
</protein>
<name>A0ABW4V803_9MICO</name>